<evidence type="ECO:0000256" key="1">
    <source>
        <dbReference type="ARBA" id="ARBA00001941"/>
    </source>
</evidence>
<comment type="pathway">
    <text evidence="2 12">Isoprenoid biosynthesis; isopentenyl diphosphate biosynthesis via DXP pathway; isopentenyl diphosphate from 1-deoxy-D-xylulose 5-phosphate: step 1/6.</text>
</comment>
<dbReference type="PANTHER" id="PTHR30525">
    <property type="entry name" value="1-DEOXY-D-XYLULOSE 5-PHOSPHATE REDUCTOISOMERASE"/>
    <property type="match status" value="1"/>
</dbReference>
<comment type="function">
    <text evidence="12">Catalyzes the NADPH-dependent rearrangement and reduction of 1-deoxy-D-xylulose-5-phosphate (DXP) to 2-C-methyl-D-erythritol 4-phosphate (MEP).</text>
</comment>
<dbReference type="Pfam" id="PF13288">
    <property type="entry name" value="DXPR_C"/>
    <property type="match status" value="1"/>
</dbReference>
<dbReference type="SUPFAM" id="SSF55347">
    <property type="entry name" value="Glyceraldehyde-3-phosphate dehydrogenase-like, C-terminal domain"/>
    <property type="match status" value="1"/>
</dbReference>
<comment type="catalytic activity">
    <reaction evidence="10">
        <text>2-C-methyl-D-erythritol 4-phosphate + NADP(+) = 1-deoxy-D-xylulose 5-phosphate + NADPH + H(+)</text>
        <dbReference type="Rhea" id="RHEA:13717"/>
        <dbReference type="ChEBI" id="CHEBI:15378"/>
        <dbReference type="ChEBI" id="CHEBI:57783"/>
        <dbReference type="ChEBI" id="CHEBI:57792"/>
        <dbReference type="ChEBI" id="CHEBI:58262"/>
        <dbReference type="ChEBI" id="CHEBI:58349"/>
        <dbReference type="EC" id="1.1.1.267"/>
    </reaction>
    <physiologicalReaction direction="right-to-left" evidence="10">
        <dbReference type="Rhea" id="RHEA:13719"/>
    </physiologicalReaction>
</comment>
<dbReference type="InterPro" id="IPR036291">
    <property type="entry name" value="NAD(P)-bd_dom_sf"/>
</dbReference>
<evidence type="ECO:0000259" key="15">
    <source>
        <dbReference type="Pfam" id="PF13288"/>
    </source>
</evidence>
<comment type="cofactor">
    <cofactor evidence="1">
        <name>Co(2+)</name>
        <dbReference type="ChEBI" id="CHEBI:48828"/>
    </cofactor>
</comment>
<dbReference type="GO" id="GO:0030145">
    <property type="term" value="F:manganese ion binding"/>
    <property type="evidence" value="ECO:0007669"/>
    <property type="project" value="TreeGrafter"/>
</dbReference>
<organism evidence="16 17">
    <name type="scientific">Koribacter versatilis (strain Ellin345)</name>
    <dbReference type="NCBI Taxonomy" id="204669"/>
    <lineage>
        <taxon>Bacteria</taxon>
        <taxon>Pseudomonadati</taxon>
        <taxon>Acidobacteriota</taxon>
        <taxon>Terriglobia</taxon>
        <taxon>Terriglobales</taxon>
        <taxon>Candidatus Korobacteraceae</taxon>
        <taxon>Candidatus Korobacter</taxon>
    </lineage>
</organism>
<dbReference type="NCBIfam" id="TIGR00243">
    <property type="entry name" value="Dxr"/>
    <property type="match status" value="1"/>
</dbReference>
<keyword evidence="6 12" id="KW-0521">NADP</keyword>
<dbReference type="HOGENOM" id="CLU_035714_4_0_0"/>
<feature type="binding site" evidence="12">
    <location>
        <position position="34"/>
    </location>
    <ligand>
        <name>NADPH</name>
        <dbReference type="ChEBI" id="CHEBI:57783"/>
    </ligand>
</feature>
<dbReference type="GO" id="GO:0030604">
    <property type="term" value="F:1-deoxy-D-xylulose-5-phosphate reductoisomerase activity"/>
    <property type="evidence" value="ECO:0007669"/>
    <property type="project" value="UniProtKB-UniRule"/>
</dbReference>
<evidence type="ECO:0000256" key="3">
    <source>
        <dbReference type="ARBA" id="ARBA00006825"/>
    </source>
</evidence>
<feature type="domain" description="DXP reductoisomerase C-terminal" evidence="15">
    <location>
        <begin position="285"/>
        <end position="400"/>
    </location>
</feature>
<feature type="binding site" evidence="12">
    <location>
        <position position="241"/>
    </location>
    <ligand>
        <name>1-deoxy-D-xylulose 5-phosphate</name>
        <dbReference type="ChEBI" id="CHEBI:57792"/>
    </ligand>
</feature>
<dbReference type="Proteomes" id="UP000002432">
    <property type="component" value="Chromosome"/>
</dbReference>
<dbReference type="SUPFAM" id="SSF69055">
    <property type="entry name" value="1-deoxy-D-xylulose-5-phosphate reductoisomerase, C-terminal domain"/>
    <property type="match status" value="1"/>
</dbReference>
<evidence type="ECO:0000256" key="4">
    <source>
        <dbReference type="ARBA" id="ARBA00012366"/>
    </source>
</evidence>
<dbReference type="PIRSF" id="PIRSF006205">
    <property type="entry name" value="Dxp_reductismrs"/>
    <property type="match status" value="1"/>
</dbReference>
<feature type="binding site" evidence="12">
    <location>
        <position position="61"/>
    </location>
    <ligand>
        <name>NADPH</name>
        <dbReference type="ChEBI" id="CHEBI:57783"/>
    </ligand>
</feature>
<feature type="binding site" evidence="12">
    <location>
        <position position="229"/>
    </location>
    <ligand>
        <name>NADPH</name>
        <dbReference type="ChEBI" id="CHEBI:57783"/>
    </ligand>
</feature>
<dbReference type="SUPFAM" id="SSF51735">
    <property type="entry name" value="NAD(P)-binding Rossmann-fold domains"/>
    <property type="match status" value="1"/>
</dbReference>
<comment type="similarity">
    <text evidence="3 12">Belongs to the DXR family.</text>
</comment>
<dbReference type="AlphaFoldDB" id="Q1IRS9"/>
<dbReference type="HAMAP" id="MF_00183">
    <property type="entry name" value="DXP_reductoisom"/>
    <property type="match status" value="1"/>
</dbReference>
<evidence type="ECO:0000313" key="17">
    <source>
        <dbReference type="Proteomes" id="UP000002432"/>
    </source>
</evidence>
<feature type="binding site" evidence="12">
    <location>
        <position position="36"/>
    </location>
    <ligand>
        <name>NADPH</name>
        <dbReference type="ChEBI" id="CHEBI:57783"/>
    </ligand>
</feature>
<gene>
    <name evidence="12" type="primary">dxr</name>
    <name evidence="16" type="ordered locus">Acid345_1419</name>
</gene>
<dbReference type="PANTHER" id="PTHR30525:SF0">
    <property type="entry name" value="1-DEOXY-D-XYLULOSE 5-PHOSPHATE REDUCTOISOMERASE, CHLOROPLASTIC"/>
    <property type="match status" value="1"/>
</dbReference>
<evidence type="ECO:0000259" key="14">
    <source>
        <dbReference type="Pfam" id="PF08436"/>
    </source>
</evidence>
<comment type="cofactor">
    <cofactor evidence="12">
        <name>Mg(2+)</name>
        <dbReference type="ChEBI" id="CHEBI:18420"/>
    </cofactor>
    <cofactor evidence="12">
        <name>Mn(2+)</name>
        <dbReference type="ChEBI" id="CHEBI:29035"/>
    </cofactor>
</comment>
<dbReference type="InterPro" id="IPR013644">
    <property type="entry name" value="DXP_reductoisomerase_C"/>
</dbReference>
<feature type="binding site" evidence="12">
    <location>
        <position position="59"/>
    </location>
    <ligand>
        <name>NADPH</name>
        <dbReference type="ChEBI" id="CHEBI:57783"/>
    </ligand>
</feature>
<evidence type="ECO:0000256" key="6">
    <source>
        <dbReference type="ARBA" id="ARBA00022857"/>
    </source>
</evidence>
<feature type="binding site" evidence="12">
    <location>
        <position position="245"/>
    </location>
    <ligand>
        <name>1-deoxy-D-xylulose 5-phosphate</name>
        <dbReference type="ChEBI" id="CHEBI:57792"/>
    </ligand>
</feature>
<protein>
    <recommendedName>
        <fullName evidence="11 12">1-deoxy-D-xylulose 5-phosphate reductoisomerase</fullName>
        <shortName evidence="12">DXP reductoisomerase</shortName>
        <ecNumber evidence="4 12">1.1.1.267</ecNumber>
    </recommendedName>
    <alternativeName>
        <fullName evidence="12">1-deoxyxylulose-5-phosphate reductoisomerase</fullName>
    </alternativeName>
    <alternativeName>
        <fullName evidence="12">2-C-methyl-D-erythritol 4-phosphate synthase</fullName>
    </alternativeName>
</protein>
<proteinExistence type="inferred from homology"/>
<keyword evidence="12" id="KW-0460">Magnesium</keyword>
<feature type="binding site" evidence="12">
    <location>
        <position position="242"/>
    </location>
    <ligand>
        <name>1-deoxy-D-xylulose 5-phosphate</name>
        <dbReference type="ChEBI" id="CHEBI:57792"/>
    </ligand>
</feature>
<dbReference type="GO" id="GO:0051484">
    <property type="term" value="P:isopentenyl diphosphate biosynthetic process, methylerythritol 4-phosphate pathway involved in terpenoid biosynthetic process"/>
    <property type="evidence" value="ECO:0007669"/>
    <property type="project" value="UniProtKB-ARBA"/>
</dbReference>
<feature type="binding site" evidence="12">
    <location>
        <position position="33"/>
    </location>
    <ligand>
        <name>NADPH</name>
        <dbReference type="ChEBI" id="CHEBI:57783"/>
    </ligand>
</feature>
<feature type="binding site" evidence="12">
    <location>
        <position position="236"/>
    </location>
    <ligand>
        <name>1-deoxy-D-xylulose 5-phosphate</name>
        <dbReference type="ChEBI" id="CHEBI:57792"/>
    </ligand>
</feature>
<comment type="caution">
    <text evidence="12">Lacks conserved residue(s) required for the propagation of feature annotation.</text>
</comment>
<dbReference type="InterPro" id="IPR013512">
    <property type="entry name" value="DXP_reductoisomerase_N"/>
</dbReference>
<evidence type="ECO:0000313" key="16">
    <source>
        <dbReference type="EMBL" id="ABF40421.1"/>
    </source>
</evidence>
<feature type="binding site" evidence="12">
    <location>
        <position position="176"/>
    </location>
    <ligand>
        <name>Mn(2+)</name>
        <dbReference type="ChEBI" id="CHEBI:29035"/>
    </ligand>
</feature>
<feature type="binding site" evidence="12">
    <location>
        <position position="223"/>
    </location>
    <ligand>
        <name>1-deoxy-D-xylulose 5-phosphate</name>
        <dbReference type="ChEBI" id="CHEBI:57792"/>
    </ligand>
</feature>
<dbReference type="FunFam" id="1.10.1740.10:FF:000004">
    <property type="entry name" value="1-deoxy-D-xylulose 5-phosphate reductoisomerase"/>
    <property type="match status" value="1"/>
</dbReference>
<dbReference type="InterPro" id="IPR036169">
    <property type="entry name" value="DXPR_C_sf"/>
</dbReference>
<dbReference type="NCBIfam" id="NF009114">
    <property type="entry name" value="PRK12464.1"/>
    <property type="match status" value="1"/>
</dbReference>
<dbReference type="EC" id="1.1.1.267" evidence="4 12"/>
<feature type="binding site" evidence="12">
    <location>
        <position position="176"/>
    </location>
    <ligand>
        <name>1-deoxy-D-xylulose 5-phosphate</name>
        <dbReference type="ChEBI" id="CHEBI:57792"/>
    </ligand>
</feature>
<evidence type="ECO:0000256" key="11">
    <source>
        <dbReference type="ARBA" id="ARBA00071224"/>
    </source>
</evidence>
<feature type="binding site" evidence="12">
    <location>
        <position position="174"/>
    </location>
    <ligand>
        <name>Mn(2+)</name>
        <dbReference type="ChEBI" id="CHEBI:29035"/>
    </ligand>
</feature>
<feature type="domain" description="1-deoxy-D-xylulose 5-phosphate reductoisomerase C-terminal" evidence="14">
    <location>
        <begin position="170"/>
        <end position="253"/>
    </location>
</feature>
<evidence type="ECO:0000256" key="5">
    <source>
        <dbReference type="ARBA" id="ARBA00022723"/>
    </source>
</evidence>
<dbReference type="Pfam" id="PF08436">
    <property type="entry name" value="DXP_redisom_C"/>
    <property type="match status" value="1"/>
</dbReference>
<feature type="binding site" evidence="12">
    <location>
        <position position="245"/>
    </location>
    <ligand>
        <name>Mn(2+)</name>
        <dbReference type="ChEBI" id="CHEBI:29035"/>
    </ligand>
</feature>
<dbReference type="KEGG" id="aba:Acid345_1419"/>
<evidence type="ECO:0000256" key="12">
    <source>
        <dbReference type="HAMAP-Rule" id="MF_00183"/>
    </source>
</evidence>
<evidence type="ECO:0000259" key="13">
    <source>
        <dbReference type="Pfam" id="PF02670"/>
    </source>
</evidence>
<dbReference type="FunFam" id="3.40.50.720:FF:000045">
    <property type="entry name" value="1-deoxy-D-xylulose 5-phosphate reductoisomerase"/>
    <property type="match status" value="1"/>
</dbReference>
<accession>Q1IRS9</accession>
<keyword evidence="8 12" id="KW-0464">Manganese</keyword>
<dbReference type="GO" id="GO:0070402">
    <property type="term" value="F:NADPH binding"/>
    <property type="evidence" value="ECO:0007669"/>
    <property type="project" value="InterPro"/>
</dbReference>
<dbReference type="eggNOG" id="COG0743">
    <property type="taxonomic scope" value="Bacteria"/>
</dbReference>
<evidence type="ECO:0000256" key="7">
    <source>
        <dbReference type="ARBA" id="ARBA00023002"/>
    </source>
</evidence>
<dbReference type="Pfam" id="PF02670">
    <property type="entry name" value="DXP_reductoisom"/>
    <property type="match status" value="1"/>
</dbReference>
<evidence type="ECO:0000256" key="9">
    <source>
        <dbReference type="ARBA" id="ARBA00023229"/>
    </source>
</evidence>
<dbReference type="EnsemblBacteria" id="ABF40421">
    <property type="protein sequence ID" value="ABF40421"/>
    <property type="gene ID" value="Acid345_1419"/>
</dbReference>
<feature type="binding site" evidence="12">
    <location>
        <position position="35"/>
    </location>
    <ligand>
        <name>NADPH</name>
        <dbReference type="ChEBI" id="CHEBI:57783"/>
    </ligand>
</feature>
<dbReference type="STRING" id="204669.Acid345_1419"/>
<keyword evidence="7 12" id="KW-0560">Oxidoreductase</keyword>
<feature type="binding site" evidence="12">
    <location>
        <position position="175"/>
    </location>
    <ligand>
        <name>1-deoxy-D-xylulose 5-phosphate</name>
        <dbReference type="ChEBI" id="CHEBI:57792"/>
    </ligand>
</feature>
<dbReference type="EMBL" id="CP000360">
    <property type="protein sequence ID" value="ABF40421.1"/>
    <property type="molecule type" value="Genomic_DNA"/>
</dbReference>
<reference evidence="16 17" key="1">
    <citation type="journal article" date="2009" name="Appl. Environ. Microbiol.">
        <title>Three genomes from the phylum Acidobacteria provide insight into the lifestyles of these microorganisms in soils.</title>
        <authorList>
            <person name="Ward N.L."/>
            <person name="Challacombe J.F."/>
            <person name="Janssen P.H."/>
            <person name="Henrissat B."/>
            <person name="Coutinho P.M."/>
            <person name="Wu M."/>
            <person name="Xie G."/>
            <person name="Haft D.H."/>
            <person name="Sait M."/>
            <person name="Badger J."/>
            <person name="Barabote R.D."/>
            <person name="Bradley B."/>
            <person name="Brettin T.S."/>
            <person name="Brinkac L.M."/>
            <person name="Bruce D."/>
            <person name="Creasy T."/>
            <person name="Daugherty S.C."/>
            <person name="Davidsen T.M."/>
            <person name="DeBoy R.T."/>
            <person name="Detter J.C."/>
            <person name="Dodson R.J."/>
            <person name="Durkin A.S."/>
            <person name="Ganapathy A."/>
            <person name="Gwinn-Giglio M."/>
            <person name="Han C.S."/>
            <person name="Khouri H."/>
            <person name="Kiss H."/>
            <person name="Kothari S.P."/>
            <person name="Madupu R."/>
            <person name="Nelson K.E."/>
            <person name="Nelson W.C."/>
            <person name="Paulsen I."/>
            <person name="Penn K."/>
            <person name="Ren Q."/>
            <person name="Rosovitz M.J."/>
            <person name="Selengut J.D."/>
            <person name="Shrivastava S."/>
            <person name="Sullivan S.A."/>
            <person name="Tapia R."/>
            <person name="Thompson L.S."/>
            <person name="Watkins K.L."/>
            <person name="Yang Q."/>
            <person name="Yu C."/>
            <person name="Zafar N."/>
            <person name="Zhou L."/>
            <person name="Kuske C.R."/>
        </authorList>
    </citation>
    <scope>NUCLEOTIDE SEQUENCE [LARGE SCALE GENOMIC DNA]</scope>
    <source>
        <strain evidence="16 17">Ellin345</strain>
    </source>
</reference>
<feature type="binding site" evidence="12">
    <location>
        <position position="150"/>
    </location>
    <ligand>
        <name>NADPH</name>
        <dbReference type="ChEBI" id="CHEBI:57783"/>
    </ligand>
</feature>
<feature type="binding site" evidence="12">
    <location>
        <position position="149"/>
    </location>
    <ligand>
        <name>1-deoxy-D-xylulose 5-phosphate</name>
        <dbReference type="ChEBI" id="CHEBI:57792"/>
    </ligand>
</feature>
<evidence type="ECO:0000256" key="2">
    <source>
        <dbReference type="ARBA" id="ARBA00005094"/>
    </source>
</evidence>
<feature type="binding site" evidence="12">
    <location>
        <position position="200"/>
    </location>
    <ligand>
        <name>1-deoxy-D-xylulose 5-phosphate</name>
        <dbReference type="ChEBI" id="CHEBI:57792"/>
    </ligand>
</feature>
<dbReference type="InterPro" id="IPR026877">
    <property type="entry name" value="DXPR_C"/>
</dbReference>
<keyword evidence="5 12" id="KW-0479">Metal-binding</keyword>
<keyword evidence="9 12" id="KW-0414">Isoprene biosynthesis</keyword>
<keyword evidence="17" id="KW-1185">Reference proteome</keyword>
<dbReference type="Gene3D" id="1.10.1740.10">
    <property type="match status" value="1"/>
</dbReference>
<sequence length="418" mass="45568">MVRHLWSRFPTRLNCDILEVPLMLKRVAILGSTGSIGTSTLKIVEAYPELFEVVSLAAGSNLDLVTEQTVRWHPKVVSVATEEVAETLRERLKHAGVKGTRVISGEAGTVECATLPEVDFVVSAIVGVGGLKATYEAVKAGKSIGLANKETMVAAGELITAEARKQGKPILPIDSEHNAIHQAMRGGRLKEVERVWLTASGGPFLHTPKADFEHITVEQALNHPTWKMGRRITIDSATLMNKGFEVIEACRLFDLPASRVEVIVHPQSTIHSMVEFVDGSLLAQLSVTDMRLPILYAMTFPDRIPSNLKFPVLELKHLDFYPPDPEKFPCLQLAYEAAEKGGTKSIALNAADEVAVAAFLEGGIPFNDIPATIRHVLDETPEAHPESIDQVLSADAAAREIARKHIQELRSSVVGLHS</sequence>
<evidence type="ECO:0000256" key="8">
    <source>
        <dbReference type="ARBA" id="ARBA00023211"/>
    </source>
</evidence>
<dbReference type="InterPro" id="IPR003821">
    <property type="entry name" value="DXP_reductoisomerase"/>
</dbReference>
<evidence type="ECO:0000256" key="10">
    <source>
        <dbReference type="ARBA" id="ARBA00048543"/>
    </source>
</evidence>
<feature type="binding site" evidence="12">
    <location>
        <position position="148"/>
    </location>
    <ligand>
        <name>NADPH</name>
        <dbReference type="ChEBI" id="CHEBI:57783"/>
    </ligand>
</feature>
<name>Q1IRS9_KORVE</name>
<dbReference type="Gene3D" id="3.40.50.720">
    <property type="entry name" value="NAD(P)-binding Rossmann-like Domain"/>
    <property type="match status" value="1"/>
</dbReference>
<feature type="domain" description="1-deoxy-D-xylulose 5-phosphate reductoisomerase N-terminal" evidence="13">
    <location>
        <begin position="27"/>
        <end position="156"/>
    </location>
</feature>
<dbReference type="UniPathway" id="UPA00056">
    <property type="reaction ID" value="UER00092"/>
</dbReference>